<gene>
    <name evidence="3" type="ORF">PPG34_09180</name>
</gene>
<keyword evidence="4" id="KW-1185">Reference proteome</keyword>
<sequence length="247" mass="25832">MKSFTFSNRFTTALWSSLLCASILCGSSAFAASFDFASRTDTLPPGGTGESAWDTFTPYTWTVDGITVTATARNLANSQSRFVYADANNAGLGVCTTLSGGASTGARSSFSNICNPSNDDNITKNDVLDLVFSEVVTIDVLTLVNGSHGTSFTGDFGVAVDFLGTPTSILDYTHLLAQHNVVNPGLLTGTTFSFIANATISGTESNSRQLYVNAITANAPVPEPSTMILLGSGLVGLIGYRMKTTKA</sequence>
<accession>A0ABU3K7Z8</accession>
<dbReference type="Pfam" id="PF07589">
    <property type="entry name" value="PEP-CTERM"/>
    <property type="match status" value="1"/>
</dbReference>
<organism evidence="3 4">
    <name type="scientific">Candidatus Nitronereus thalassa</name>
    <dbReference type="NCBI Taxonomy" id="3020898"/>
    <lineage>
        <taxon>Bacteria</taxon>
        <taxon>Pseudomonadati</taxon>
        <taxon>Nitrospirota</taxon>
        <taxon>Nitrospiria</taxon>
        <taxon>Nitrospirales</taxon>
        <taxon>Nitrospiraceae</taxon>
        <taxon>Candidatus Nitronereus</taxon>
    </lineage>
</organism>
<evidence type="ECO:0000313" key="4">
    <source>
        <dbReference type="Proteomes" id="UP001250932"/>
    </source>
</evidence>
<dbReference type="RefSeq" id="WP_313832941.1">
    <property type="nucleotide sequence ID" value="NZ_JAQOUE010000001.1"/>
</dbReference>
<comment type="caution">
    <text evidence="3">The sequence shown here is derived from an EMBL/GenBank/DDBJ whole genome shotgun (WGS) entry which is preliminary data.</text>
</comment>
<dbReference type="NCBIfam" id="TIGR02595">
    <property type="entry name" value="PEP_CTERM"/>
    <property type="match status" value="1"/>
</dbReference>
<feature type="chain" id="PRO_5045056786" evidence="1">
    <location>
        <begin position="32"/>
        <end position="247"/>
    </location>
</feature>
<dbReference type="Proteomes" id="UP001250932">
    <property type="component" value="Unassembled WGS sequence"/>
</dbReference>
<evidence type="ECO:0000256" key="1">
    <source>
        <dbReference type="SAM" id="SignalP"/>
    </source>
</evidence>
<evidence type="ECO:0000259" key="2">
    <source>
        <dbReference type="Pfam" id="PF07589"/>
    </source>
</evidence>
<reference evidence="3 4" key="1">
    <citation type="journal article" date="2023" name="ISME J.">
        <title>Cultivation and genomic characterization of novel and ubiquitous marine nitrite-oxidizing bacteria from the Nitrospirales.</title>
        <authorList>
            <person name="Mueller A.J."/>
            <person name="Daebeler A."/>
            <person name="Herbold C.W."/>
            <person name="Kirkegaard R.H."/>
            <person name="Daims H."/>
        </authorList>
    </citation>
    <scope>NUCLEOTIDE SEQUENCE [LARGE SCALE GENOMIC DNA]</scope>
    <source>
        <strain evidence="3 4">EB</strain>
    </source>
</reference>
<feature type="domain" description="Ice-binding protein C-terminal" evidence="2">
    <location>
        <begin position="220"/>
        <end position="241"/>
    </location>
</feature>
<protein>
    <submittedName>
        <fullName evidence="3">PEP-CTERM sorting domain-containing protein</fullName>
    </submittedName>
</protein>
<feature type="signal peptide" evidence="1">
    <location>
        <begin position="1"/>
        <end position="31"/>
    </location>
</feature>
<name>A0ABU3K7Z8_9BACT</name>
<evidence type="ECO:0000313" key="3">
    <source>
        <dbReference type="EMBL" id="MDT7042526.1"/>
    </source>
</evidence>
<proteinExistence type="predicted"/>
<keyword evidence="1" id="KW-0732">Signal</keyword>
<dbReference type="InterPro" id="IPR013424">
    <property type="entry name" value="Ice-binding_C"/>
</dbReference>
<dbReference type="EMBL" id="JAQOUE010000001">
    <property type="protein sequence ID" value="MDT7042526.1"/>
    <property type="molecule type" value="Genomic_DNA"/>
</dbReference>